<evidence type="ECO:0000256" key="1">
    <source>
        <dbReference type="ARBA" id="ARBA00022598"/>
    </source>
</evidence>
<keyword evidence="2 4" id="KW-0547">Nucleotide-binding</keyword>
<comment type="caution">
    <text evidence="6">The sequence shown here is derived from an EMBL/GenBank/DDBJ whole genome shotgun (WGS) entry which is preliminary data.</text>
</comment>
<feature type="domain" description="ATP-grasp" evidence="5">
    <location>
        <begin position="100"/>
        <end position="298"/>
    </location>
</feature>
<reference evidence="6 7" key="1">
    <citation type="submission" date="2018-08" db="EMBL/GenBank/DDBJ databases">
        <title>The metabolism and importance of syntrophic acetate oxidation coupled to methane or sulfide production in haloalkaline environments.</title>
        <authorList>
            <person name="Timmers P.H.A."/>
            <person name="Vavourakis C.D."/>
            <person name="Sorokin D.Y."/>
            <person name="Sinninghe Damste J.S."/>
            <person name="Muyzer G."/>
            <person name="Stams A.J.M."/>
            <person name="Plugge C.M."/>
        </authorList>
    </citation>
    <scope>NUCLEOTIDE SEQUENCE [LARGE SCALE GENOMIC DNA]</scope>
    <source>
        <strain evidence="6">MSAO_Arc3</strain>
    </source>
</reference>
<evidence type="ECO:0000256" key="3">
    <source>
        <dbReference type="ARBA" id="ARBA00022840"/>
    </source>
</evidence>
<dbReference type="PANTHER" id="PTHR43055">
    <property type="entry name" value="FORMATE-DEPENDENT PHOSPHORIBOSYLGLYCINAMIDE FORMYLTRANSFERASE"/>
    <property type="match status" value="1"/>
</dbReference>
<dbReference type="InterPro" id="IPR003806">
    <property type="entry name" value="ATP-grasp_PylC-type"/>
</dbReference>
<keyword evidence="1" id="KW-0436">Ligase</keyword>
<dbReference type="PANTHER" id="PTHR43055:SF1">
    <property type="entry name" value="FORMATE-DEPENDENT PHOSPHORIBOSYLGLYCINAMIDE FORMYLTRANSFERASE"/>
    <property type="match status" value="1"/>
</dbReference>
<dbReference type="Gene3D" id="3.30.470.20">
    <property type="entry name" value="ATP-grasp fold, B domain"/>
    <property type="match status" value="1"/>
</dbReference>
<dbReference type="PROSITE" id="PS50975">
    <property type="entry name" value="ATP_GRASP"/>
    <property type="match status" value="1"/>
</dbReference>
<evidence type="ECO:0000256" key="2">
    <source>
        <dbReference type="ARBA" id="ARBA00022741"/>
    </source>
</evidence>
<dbReference type="GO" id="GO:0046872">
    <property type="term" value="F:metal ion binding"/>
    <property type="evidence" value="ECO:0007669"/>
    <property type="project" value="InterPro"/>
</dbReference>
<dbReference type="AlphaFoldDB" id="A0A424Z3E4"/>
<dbReference type="Pfam" id="PF02655">
    <property type="entry name" value="ATP-grasp_3"/>
    <property type="match status" value="1"/>
</dbReference>
<keyword evidence="3 4" id="KW-0067">ATP-binding</keyword>
<name>A0A424Z3E4_9EURY</name>
<dbReference type="EMBL" id="QZAB01000155">
    <property type="protein sequence ID" value="RQD89291.1"/>
    <property type="molecule type" value="Genomic_DNA"/>
</dbReference>
<evidence type="ECO:0000313" key="7">
    <source>
        <dbReference type="Proteomes" id="UP000284763"/>
    </source>
</evidence>
<dbReference type="GO" id="GO:0005829">
    <property type="term" value="C:cytosol"/>
    <property type="evidence" value="ECO:0007669"/>
    <property type="project" value="TreeGrafter"/>
</dbReference>
<gene>
    <name evidence="6" type="ORF">D5R95_02315</name>
</gene>
<sequence length="389" mass="43136">MICMKNVLIIGFSSRNIVKSANNAGYNVYSIDSFCDFDCKYYSQSTRIIDLGDKTKSCIFQEIHELTKSFNVEFDFAILGAGFEHIDFSEFSVPVLNNKYDVLEKVSNKLNLSKELSKLNIPHPKIYCPYDIEECVFPLIAKPILGGGGTFNQKLEDLEDYYKFKDYLEVSCGKLTDFILQDFVEGVPASVSLISAGSKSVPLSINEQLIGIEWLGSYAYTYCGNITPLKNFYSKQMEKIAANISNELNLFGSNGVDFILTKNGPIVIEVNARFQGSLDTVELATNLNLFNAHVNSFRSILPSVNPLNSSYAGKAVAYAVKDFVVTDSIFETILGENSSDIPNKGDFICTGDPITSIIKAGFSRHEVLQSLWTSSKTIYNSINTSGEVK</sequence>
<dbReference type="InterPro" id="IPR016677">
    <property type="entry name" value="UCP016817_carboligase"/>
</dbReference>
<protein>
    <submittedName>
        <fullName evidence="6">ATP-grasp domain-containing protein</fullName>
    </submittedName>
</protein>
<dbReference type="GO" id="GO:0005524">
    <property type="term" value="F:ATP binding"/>
    <property type="evidence" value="ECO:0007669"/>
    <property type="project" value="UniProtKB-UniRule"/>
</dbReference>
<dbReference type="GO" id="GO:0016874">
    <property type="term" value="F:ligase activity"/>
    <property type="evidence" value="ECO:0007669"/>
    <property type="project" value="UniProtKB-KW"/>
</dbReference>
<evidence type="ECO:0000259" key="5">
    <source>
        <dbReference type="PROSITE" id="PS50975"/>
    </source>
</evidence>
<evidence type="ECO:0000256" key="4">
    <source>
        <dbReference type="PROSITE-ProRule" id="PRU00409"/>
    </source>
</evidence>
<proteinExistence type="predicted"/>
<evidence type="ECO:0000313" key="6">
    <source>
        <dbReference type="EMBL" id="RQD89291.1"/>
    </source>
</evidence>
<dbReference type="InterPro" id="IPR011761">
    <property type="entry name" value="ATP-grasp"/>
</dbReference>
<organism evidence="6 7">
    <name type="scientific">Methanosalsum natronophilum</name>
    <dbReference type="NCBI Taxonomy" id="768733"/>
    <lineage>
        <taxon>Archaea</taxon>
        <taxon>Methanobacteriati</taxon>
        <taxon>Methanobacteriota</taxon>
        <taxon>Stenosarchaea group</taxon>
        <taxon>Methanomicrobia</taxon>
        <taxon>Methanosarcinales</taxon>
        <taxon>Methanosarcinaceae</taxon>
        <taxon>Methanosalsum</taxon>
    </lineage>
</organism>
<accession>A0A424Z3E4</accession>
<dbReference type="PIRSF" id="PIRSF016817">
    <property type="entry name" value="UCP016817_carboligase"/>
    <property type="match status" value="1"/>
</dbReference>
<dbReference type="SUPFAM" id="SSF56059">
    <property type="entry name" value="Glutathione synthetase ATP-binding domain-like"/>
    <property type="match status" value="1"/>
</dbReference>
<dbReference type="Proteomes" id="UP000284763">
    <property type="component" value="Unassembled WGS sequence"/>
</dbReference>